<dbReference type="SUPFAM" id="SSF52540">
    <property type="entry name" value="P-loop containing nucleoside triphosphate hydrolases"/>
    <property type="match status" value="1"/>
</dbReference>
<dbReference type="PANTHER" id="PTHR42939">
    <property type="entry name" value="ABC TRANSPORTER ATP-BINDING PROTEIN ALBC-RELATED"/>
    <property type="match status" value="1"/>
</dbReference>
<dbReference type="InterPro" id="IPR003439">
    <property type="entry name" value="ABC_transporter-like_ATP-bd"/>
</dbReference>
<dbReference type="Gene3D" id="3.40.50.300">
    <property type="entry name" value="P-loop containing nucleotide triphosphate hydrolases"/>
    <property type="match status" value="1"/>
</dbReference>
<keyword evidence="3 5" id="KW-0067">ATP-binding</keyword>
<dbReference type="PROSITE" id="PS50893">
    <property type="entry name" value="ABC_TRANSPORTER_2"/>
    <property type="match status" value="1"/>
</dbReference>
<evidence type="ECO:0000313" key="6">
    <source>
        <dbReference type="Proteomes" id="UP000236732"/>
    </source>
</evidence>
<keyword evidence="1" id="KW-0813">Transport</keyword>
<dbReference type="Pfam" id="PF00005">
    <property type="entry name" value="ABC_tran"/>
    <property type="match status" value="1"/>
</dbReference>
<dbReference type="AlphaFoldDB" id="A0A1H6EZC1"/>
<dbReference type="Proteomes" id="UP000236732">
    <property type="component" value="Unassembled WGS sequence"/>
</dbReference>
<dbReference type="InterPro" id="IPR027417">
    <property type="entry name" value="P-loop_NTPase"/>
</dbReference>
<keyword evidence="6" id="KW-1185">Reference proteome</keyword>
<accession>A0A1H6EZC1</accession>
<dbReference type="EMBL" id="FNVT01000034">
    <property type="protein sequence ID" value="SEH03248.1"/>
    <property type="molecule type" value="Genomic_DNA"/>
</dbReference>
<dbReference type="GO" id="GO:0005524">
    <property type="term" value="F:ATP binding"/>
    <property type="evidence" value="ECO:0007669"/>
    <property type="project" value="UniProtKB-KW"/>
</dbReference>
<dbReference type="RefSeq" id="WP_235031010.1">
    <property type="nucleotide sequence ID" value="NZ_FNVT01000034.1"/>
</dbReference>
<dbReference type="CDD" id="cd03230">
    <property type="entry name" value="ABC_DR_subfamily_A"/>
    <property type="match status" value="1"/>
</dbReference>
<evidence type="ECO:0000256" key="2">
    <source>
        <dbReference type="ARBA" id="ARBA00022741"/>
    </source>
</evidence>
<dbReference type="SMART" id="SM00382">
    <property type="entry name" value="AAA"/>
    <property type="match status" value="1"/>
</dbReference>
<feature type="domain" description="ABC transporter" evidence="4">
    <location>
        <begin position="21"/>
        <end position="246"/>
    </location>
</feature>
<dbReference type="GO" id="GO:0016887">
    <property type="term" value="F:ATP hydrolysis activity"/>
    <property type="evidence" value="ECO:0007669"/>
    <property type="project" value="InterPro"/>
</dbReference>
<sequence length="314" mass="33482">MTGTDGMTGTPIARTYGDSALETTGLGVRYRRTWALRDCSLSIPAGRVVALVGPNGAGKSTFLRLAVGLVTPTRGSVRVFGEPIRQSAAALARVSFLAQDKPLYDGFTVTEMLRFGRHLNPGWDDDLARERLADLDIPLNRKVGTLSGGQQAQVALTVAVAKRPDLLVMDEPLANLDPAARHDVMSSLMAAVVETGMTVVLSSHVVPDLKDTCDWLVLLNRGQVQVSGDIDDLLAAHHVLSGPAGLADGVAARMPVISESRSDRQATLLVRTDGRTPSHDPRWSARGVTLEELVVAYLRSPDDAALPRPALALS</sequence>
<keyword evidence="2" id="KW-0547">Nucleotide-binding</keyword>
<dbReference type="InterPro" id="IPR051782">
    <property type="entry name" value="ABC_Transporter_VariousFunc"/>
</dbReference>
<gene>
    <name evidence="5" type="ORF">SAMN05444920_13452</name>
</gene>
<reference evidence="5 6" key="1">
    <citation type="submission" date="2016-10" db="EMBL/GenBank/DDBJ databases">
        <authorList>
            <person name="de Groot N.N."/>
        </authorList>
    </citation>
    <scope>NUCLEOTIDE SEQUENCE [LARGE SCALE GENOMIC DNA]</scope>
    <source>
        <strain evidence="5 6">CGMCC 4.7037</strain>
    </source>
</reference>
<evidence type="ECO:0000256" key="3">
    <source>
        <dbReference type="ARBA" id="ARBA00022840"/>
    </source>
</evidence>
<dbReference type="PANTHER" id="PTHR42939:SF1">
    <property type="entry name" value="ABC TRANSPORTER ATP-BINDING PROTEIN ALBC-RELATED"/>
    <property type="match status" value="1"/>
</dbReference>
<protein>
    <submittedName>
        <fullName evidence="5">ABC-2 type transport system ATP-binding protein</fullName>
    </submittedName>
</protein>
<name>A0A1H6EZC1_9ACTN</name>
<dbReference type="InterPro" id="IPR003593">
    <property type="entry name" value="AAA+_ATPase"/>
</dbReference>
<evidence type="ECO:0000256" key="1">
    <source>
        <dbReference type="ARBA" id="ARBA00022448"/>
    </source>
</evidence>
<organism evidence="5 6">
    <name type="scientific">Nonomuraea solani</name>
    <dbReference type="NCBI Taxonomy" id="1144553"/>
    <lineage>
        <taxon>Bacteria</taxon>
        <taxon>Bacillati</taxon>
        <taxon>Actinomycetota</taxon>
        <taxon>Actinomycetes</taxon>
        <taxon>Streptosporangiales</taxon>
        <taxon>Streptosporangiaceae</taxon>
        <taxon>Nonomuraea</taxon>
    </lineage>
</organism>
<evidence type="ECO:0000259" key="4">
    <source>
        <dbReference type="PROSITE" id="PS50893"/>
    </source>
</evidence>
<proteinExistence type="predicted"/>
<evidence type="ECO:0000313" key="5">
    <source>
        <dbReference type="EMBL" id="SEH03248.1"/>
    </source>
</evidence>